<keyword evidence="3" id="KW-1185">Reference proteome</keyword>
<comment type="caution">
    <text evidence="2">The sequence shown here is derived from an EMBL/GenBank/DDBJ whole genome shotgun (WGS) entry which is preliminary data.</text>
</comment>
<dbReference type="SUPFAM" id="SSF103473">
    <property type="entry name" value="MFS general substrate transporter"/>
    <property type="match status" value="1"/>
</dbReference>
<proteinExistence type="predicted"/>
<evidence type="ECO:0000313" key="2">
    <source>
        <dbReference type="EMBL" id="GLC29028.1"/>
    </source>
</evidence>
<reference evidence="2 3" key="1">
    <citation type="journal article" date="2024" name="Int. J. Syst. Evol. Microbiol.">
        <title>Clostridium omnivorum sp. nov., isolated from anoxic soil under the treatment of reductive soil disinfestation.</title>
        <authorList>
            <person name="Ueki A."/>
            <person name="Tonouchi A."/>
            <person name="Kaku N."/>
            <person name="Honma S."/>
            <person name="Ueki K."/>
        </authorList>
    </citation>
    <scope>NUCLEOTIDE SEQUENCE [LARGE SCALE GENOMIC DNA]</scope>
    <source>
        <strain evidence="2 3">E14</strain>
    </source>
</reference>
<name>A0ABQ5N1G2_9CLOT</name>
<dbReference type="EMBL" id="BRXR01000001">
    <property type="protein sequence ID" value="GLC29028.1"/>
    <property type="molecule type" value="Genomic_DNA"/>
</dbReference>
<feature type="transmembrane region" description="Helical" evidence="1">
    <location>
        <begin position="373"/>
        <end position="393"/>
    </location>
</feature>
<dbReference type="NCBIfam" id="TIGR00792">
    <property type="entry name" value="gph"/>
    <property type="match status" value="1"/>
</dbReference>
<feature type="transmembrane region" description="Helical" evidence="1">
    <location>
        <begin position="324"/>
        <end position="352"/>
    </location>
</feature>
<dbReference type="InterPro" id="IPR039672">
    <property type="entry name" value="MFS_2"/>
</dbReference>
<feature type="transmembrane region" description="Helical" evidence="1">
    <location>
        <begin position="183"/>
        <end position="206"/>
    </location>
</feature>
<protein>
    <submittedName>
        <fullName evidence="2">MFS transporter</fullName>
    </submittedName>
</protein>
<keyword evidence="1" id="KW-0472">Membrane</keyword>
<feature type="transmembrane region" description="Helical" evidence="1">
    <location>
        <begin position="413"/>
        <end position="434"/>
    </location>
</feature>
<dbReference type="CDD" id="cd17332">
    <property type="entry name" value="MFS_MelB_like"/>
    <property type="match status" value="1"/>
</dbReference>
<dbReference type="PANTHER" id="PTHR11328">
    <property type="entry name" value="MAJOR FACILITATOR SUPERFAMILY DOMAIN-CONTAINING PROTEIN"/>
    <property type="match status" value="1"/>
</dbReference>
<evidence type="ECO:0000256" key="1">
    <source>
        <dbReference type="SAM" id="Phobius"/>
    </source>
</evidence>
<dbReference type="Proteomes" id="UP001208567">
    <property type="component" value="Unassembled WGS sequence"/>
</dbReference>
<evidence type="ECO:0000313" key="3">
    <source>
        <dbReference type="Proteomes" id="UP001208567"/>
    </source>
</evidence>
<keyword evidence="1" id="KW-0812">Transmembrane</keyword>
<gene>
    <name evidence="2" type="ORF">bsdE14_04380</name>
</gene>
<keyword evidence="1" id="KW-1133">Transmembrane helix</keyword>
<dbReference type="InterPro" id="IPR036259">
    <property type="entry name" value="MFS_trans_sf"/>
</dbReference>
<accession>A0ABQ5N1G2</accession>
<organism evidence="2 3">
    <name type="scientific">Clostridium omnivorum</name>
    <dbReference type="NCBI Taxonomy" id="1604902"/>
    <lineage>
        <taxon>Bacteria</taxon>
        <taxon>Bacillati</taxon>
        <taxon>Bacillota</taxon>
        <taxon>Clostridia</taxon>
        <taxon>Eubacteriales</taxon>
        <taxon>Clostridiaceae</taxon>
        <taxon>Clostridium</taxon>
    </lineage>
</organism>
<dbReference type="PANTHER" id="PTHR11328:SF24">
    <property type="entry name" value="MAJOR FACILITATOR SUPERFAMILY (MFS) PROFILE DOMAIN-CONTAINING PROTEIN"/>
    <property type="match status" value="1"/>
</dbReference>
<dbReference type="Gene3D" id="1.20.1250.20">
    <property type="entry name" value="MFS general substrate transporter like domains"/>
    <property type="match status" value="2"/>
</dbReference>
<dbReference type="InterPro" id="IPR001927">
    <property type="entry name" value="Na/Gal_symport"/>
</dbReference>
<feature type="transmembrane region" description="Helical" evidence="1">
    <location>
        <begin position="12"/>
        <end position="35"/>
    </location>
</feature>
<dbReference type="RefSeq" id="WP_264848307.1">
    <property type="nucleotide sequence ID" value="NZ_BRXR01000001.1"/>
</dbReference>
<dbReference type="Pfam" id="PF13347">
    <property type="entry name" value="MFS_2"/>
    <property type="match status" value="1"/>
</dbReference>
<feature type="transmembrane region" description="Helical" evidence="1">
    <location>
        <begin position="298"/>
        <end position="318"/>
    </location>
</feature>
<feature type="transmembrane region" description="Helical" evidence="1">
    <location>
        <begin position="107"/>
        <end position="129"/>
    </location>
</feature>
<feature type="transmembrane region" description="Helical" evidence="1">
    <location>
        <begin position="236"/>
        <end position="257"/>
    </location>
</feature>
<sequence>MENSKTSLKSKLMYGCGDIFGGGAFLLISLLFLNYLTDVELMAPAAAGVIIMIGKAIDAVWDPIMGSISDRTKSKFGRRRLYFLLGIIPIFISFTLIWYSFGIKSKIALFAYYLIVYVLFNMVFSMVMIPYNSILPEMTKDYKERTSFTGIRMIFSVTSAIAAGVLPKILIKSLGGTNIKLGYLIMALIFSALYAIPWLIVFLGTWENHSSGSLELKERNIFNELKSVFNNKCFKIHAGMFLSGQAAVDFLTTLFIYYLTVCLNRANEFSMVLGTLLIAQLISMPIHTKISQKNTKTAPLKFGFSVWILALISSIFLTPQSPAFLIYIISGICGLGTSAAVLVPWSILPEVADVDEMITSKRREGIYSGMATFLRKMANGLAIGLIGLLLQWIGYVKPQEIGEAAVQSSLTIYGIKCLFGIVPILFILIAIRFAKKYCITEEKYAVLMKEIDRRKNNGEAKGVDENTRKVCEELTGHSYEKLWNSVNSESRINGVTLGG</sequence>
<feature type="transmembrane region" description="Helical" evidence="1">
    <location>
        <begin position="41"/>
        <end position="61"/>
    </location>
</feature>
<feature type="transmembrane region" description="Helical" evidence="1">
    <location>
        <begin position="81"/>
        <end position="101"/>
    </location>
</feature>
<feature type="transmembrane region" description="Helical" evidence="1">
    <location>
        <begin position="269"/>
        <end position="286"/>
    </location>
</feature>
<feature type="transmembrane region" description="Helical" evidence="1">
    <location>
        <begin position="150"/>
        <end position="171"/>
    </location>
</feature>